<evidence type="ECO:0000256" key="3">
    <source>
        <dbReference type="RuleBase" id="RU004508"/>
    </source>
</evidence>
<protein>
    <submittedName>
        <fullName evidence="5">Transcriptional regulator</fullName>
    </submittedName>
</protein>
<comment type="similarity">
    <text evidence="2 3">Belongs to the DegT/DnrJ/EryC1 family.</text>
</comment>
<comment type="caution">
    <text evidence="5">The sequence shown here is derived from an EMBL/GenBank/DDBJ whole genome shotgun (WGS) entry which is preliminary data.</text>
</comment>
<dbReference type="Pfam" id="PF01041">
    <property type="entry name" value="DegT_DnrJ_EryC1"/>
    <property type="match status" value="1"/>
</dbReference>
<accession>A0ABX0JKA1</accession>
<evidence type="ECO:0000256" key="1">
    <source>
        <dbReference type="ARBA" id="ARBA00022898"/>
    </source>
</evidence>
<keyword evidence="4" id="KW-0812">Transmembrane</keyword>
<dbReference type="Gene3D" id="3.40.640.10">
    <property type="entry name" value="Type I PLP-dependent aspartate aminotransferase-like (Major domain)"/>
    <property type="match status" value="1"/>
</dbReference>
<feature type="transmembrane region" description="Helical" evidence="4">
    <location>
        <begin position="86"/>
        <end position="105"/>
    </location>
</feature>
<dbReference type="PANTHER" id="PTHR30244">
    <property type="entry name" value="TRANSAMINASE"/>
    <property type="match status" value="1"/>
</dbReference>
<dbReference type="RefSeq" id="WP_173581686.1">
    <property type="nucleotide sequence ID" value="NZ_WOTB01000001.1"/>
</dbReference>
<organism evidence="5 6">
    <name type="scientific">Acetobacter musti</name>
    <dbReference type="NCBI Taxonomy" id="864732"/>
    <lineage>
        <taxon>Bacteria</taxon>
        <taxon>Pseudomonadati</taxon>
        <taxon>Pseudomonadota</taxon>
        <taxon>Alphaproteobacteria</taxon>
        <taxon>Acetobacterales</taxon>
        <taxon>Acetobacteraceae</taxon>
        <taxon>Acetobacter</taxon>
    </lineage>
</organism>
<dbReference type="Proteomes" id="UP000635278">
    <property type="component" value="Unassembled WGS sequence"/>
</dbReference>
<reference evidence="5 6" key="1">
    <citation type="journal article" date="2020" name="Int. J. Syst. Evol. Microbiol.">
        <title>Novel acetic acid bacteria from cider fermentations: Acetobacter conturbans sp. nov. and Acetobacter fallax sp. nov.</title>
        <authorList>
            <person name="Sombolestani A.S."/>
            <person name="Cleenwerck I."/>
            <person name="Cnockaert M."/>
            <person name="Borremans W."/>
            <person name="Wieme A.D."/>
            <person name="De Vuyst L."/>
            <person name="Vandamme P."/>
        </authorList>
    </citation>
    <scope>NUCLEOTIDE SEQUENCE [LARGE SCALE GENOMIC DNA]</scope>
    <source>
        <strain evidence="5 6">LMG 30640</strain>
    </source>
</reference>
<keyword evidence="1 3" id="KW-0663">Pyridoxal phosphate</keyword>
<evidence type="ECO:0000256" key="2">
    <source>
        <dbReference type="ARBA" id="ARBA00037999"/>
    </source>
</evidence>
<feature type="transmembrane region" description="Helical" evidence="4">
    <location>
        <begin position="51"/>
        <end position="74"/>
    </location>
</feature>
<keyword evidence="6" id="KW-1185">Reference proteome</keyword>
<dbReference type="PANTHER" id="PTHR30244:SF9">
    <property type="entry name" value="PROTEIN RV3402C"/>
    <property type="match status" value="1"/>
</dbReference>
<evidence type="ECO:0000313" key="5">
    <source>
        <dbReference type="EMBL" id="NHN83254.1"/>
    </source>
</evidence>
<dbReference type="InterPro" id="IPR015424">
    <property type="entry name" value="PyrdxlP-dep_Trfase"/>
</dbReference>
<proteinExistence type="inferred from homology"/>
<dbReference type="InterPro" id="IPR015421">
    <property type="entry name" value="PyrdxlP-dep_Trfase_major"/>
</dbReference>
<sequence length="382" mass="41902">MSASSISFLETNVPKLSKLVSYIEEIEESDIYSNYGPVNTQFEKSLVENNFSGIGGCVTVCNATIGIMLALKYVTRHIRSSEKPYILMPSFTFAAAGHAVMWAGFTPLFTDIDPATWASSRESEGEMLAAFSSRIAAIFPYATFGNPIDLDYYNGLSQMYDIPIVVDAASSLGAVDLSSRHFGTGFPFPVVFSLHATKSLGVGEGGFIYCADTTAIAQMRAMGNFGFEKSRHATICGINSKMPEISALLGLEGLKKLEEISEKKSEIAGLYRTYLPEFVFQQQSGKRSTYQFMPVRVPGADKERRGRLLTLMAESRIGTASYFSPHLAEQQYFSSFGGSDSLPVTAEVASSIISLPVKYSMTEGDIEYISSRLRMNMQRAFN</sequence>
<dbReference type="InterPro" id="IPR000653">
    <property type="entry name" value="DegT/StrS_aminotransferase"/>
</dbReference>
<evidence type="ECO:0000313" key="6">
    <source>
        <dbReference type="Proteomes" id="UP000635278"/>
    </source>
</evidence>
<dbReference type="EMBL" id="WOTB01000001">
    <property type="protein sequence ID" value="NHN83254.1"/>
    <property type="molecule type" value="Genomic_DNA"/>
</dbReference>
<dbReference type="PIRSF" id="PIRSF000390">
    <property type="entry name" value="PLP_StrS"/>
    <property type="match status" value="1"/>
</dbReference>
<evidence type="ECO:0000256" key="4">
    <source>
        <dbReference type="SAM" id="Phobius"/>
    </source>
</evidence>
<keyword evidence="4" id="KW-1133">Transmembrane helix</keyword>
<keyword evidence="4" id="KW-0472">Membrane</keyword>
<name>A0ABX0JKA1_9PROT</name>
<gene>
    <name evidence="5" type="ORF">GOB93_01175</name>
</gene>
<dbReference type="SUPFAM" id="SSF53383">
    <property type="entry name" value="PLP-dependent transferases"/>
    <property type="match status" value="1"/>
</dbReference>